<accession>A0A2U8FQB4</accession>
<dbReference type="OrthoDB" id="259608at2"/>
<dbReference type="AlphaFoldDB" id="A0A2U8FQB4"/>
<name>A0A2U8FQB4_9BURK</name>
<reference evidence="1 2" key="1">
    <citation type="submission" date="2018-05" db="EMBL/GenBank/DDBJ databases">
        <title>complete genome sequence of Aquabacterium olei NBRC 110486.</title>
        <authorList>
            <person name="Tang B."/>
            <person name="Chang J."/>
            <person name="Zhang L."/>
            <person name="Yang H."/>
        </authorList>
    </citation>
    <scope>NUCLEOTIDE SEQUENCE [LARGE SCALE GENOMIC DNA]</scope>
    <source>
        <strain evidence="1 2">NBRC 110486</strain>
    </source>
</reference>
<protein>
    <submittedName>
        <fullName evidence="1">Uncharacterized protein</fullName>
    </submittedName>
</protein>
<keyword evidence="2" id="KW-1185">Reference proteome</keyword>
<dbReference type="EMBL" id="CP029210">
    <property type="protein sequence ID" value="AWI53209.1"/>
    <property type="molecule type" value="Genomic_DNA"/>
</dbReference>
<gene>
    <name evidence="1" type="ORF">DEH84_07025</name>
</gene>
<dbReference type="Proteomes" id="UP000244892">
    <property type="component" value="Chromosome"/>
</dbReference>
<evidence type="ECO:0000313" key="2">
    <source>
        <dbReference type="Proteomes" id="UP000244892"/>
    </source>
</evidence>
<dbReference type="RefSeq" id="WP_109036021.1">
    <property type="nucleotide sequence ID" value="NZ_CP029210.1"/>
</dbReference>
<organism evidence="1 2">
    <name type="scientific">Aquabacterium olei</name>
    <dbReference type="NCBI Taxonomy" id="1296669"/>
    <lineage>
        <taxon>Bacteria</taxon>
        <taxon>Pseudomonadati</taxon>
        <taxon>Pseudomonadota</taxon>
        <taxon>Betaproteobacteria</taxon>
        <taxon>Burkholderiales</taxon>
        <taxon>Aquabacterium</taxon>
    </lineage>
</organism>
<evidence type="ECO:0000313" key="1">
    <source>
        <dbReference type="EMBL" id="AWI53209.1"/>
    </source>
</evidence>
<sequence length="286" mass="29254">MADQSDVLDALVASIAAAVYPNGTSQPAVAGGGARVYPGWPVPQQLDADLGAGITHVSVFPLPGEAVTSRYLNGNERELSTSPAKLFLTVAGQAITLSGSIPTAADPHTLVLIVSGKSYAYAVKTTDTLATAASALAALVAVDVPGTAAAGAVLTLPIAGRIGAARVATTGTYSRTLRTQTFPVQITVWAPSPQDRKDVAAAIDVALAAAPFLNLADQKARLSYRGSTTTDAGQKDRAYRRDLVYLAEYSTTLVSTTTTVAVEAINVTTQGADPAVGTLSINTTNL</sequence>
<dbReference type="KEGG" id="aon:DEH84_07025"/>
<proteinExistence type="predicted"/>